<keyword evidence="1" id="KW-1133">Transmembrane helix</keyword>
<proteinExistence type="predicted"/>
<accession>A0A2P2NH64</accession>
<keyword evidence="1" id="KW-0472">Membrane</keyword>
<organism evidence="2">
    <name type="scientific">Rhizophora mucronata</name>
    <name type="common">Asiatic mangrove</name>
    <dbReference type="NCBI Taxonomy" id="61149"/>
    <lineage>
        <taxon>Eukaryota</taxon>
        <taxon>Viridiplantae</taxon>
        <taxon>Streptophyta</taxon>
        <taxon>Embryophyta</taxon>
        <taxon>Tracheophyta</taxon>
        <taxon>Spermatophyta</taxon>
        <taxon>Magnoliopsida</taxon>
        <taxon>eudicotyledons</taxon>
        <taxon>Gunneridae</taxon>
        <taxon>Pentapetalae</taxon>
        <taxon>rosids</taxon>
        <taxon>fabids</taxon>
        <taxon>Malpighiales</taxon>
        <taxon>Rhizophoraceae</taxon>
        <taxon>Rhizophora</taxon>
    </lineage>
</organism>
<evidence type="ECO:0000256" key="1">
    <source>
        <dbReference type="SAM" id="Phobius"/>
    </source>
</evidence>
<feature type="transmembrane region" description="Helical" evidence="1">
    <location>
        <begin position="32"/>
        <end position="49"/>
    </location>
</feature>
<reference evidence="2" key="1">
    <citation type="submission" date="2018-02" db="EMBL/GenBank/DDBJ databases">
        <title>Rhizophora mucronata_Transcriptome.</title>
        <authorList>
            <person name="Meera S.P."/>
            <person name="Sreeshan A."/>
            <person name="Augustine A."/>
        </authorList>
    </citation>
    <scope>NUCLEOTIDE SEQUENCE</scope>
    <source>
        <tissue evidence="2">Leaf</tissue>
    </source>
</reference>
<evidence type="ECO:0000313" key="2">
    <source>
        <dbReference type="EMBL" id="MBX41730.1"/>
    </source>
</evidence>
<keyword evidence="1" id="KW-0812">Transmembrane</keyword>
<name>A0A2P2NH64_RHIMU</name>
<dbReference type="AlphaFoldDB" id="A0A2P2NH64"/>
<sequence length="50" mass="5669">MACIPISMNQSLNILYSNSHITRKDSCNQSQLNYGCFIIVTSLILIEIYT</sequence>
<protein>
    <submittedName>
        <fullName evidence="2">Uncharacterized protein</fullName>
    </submittedName>
</protein>
<dbReference type="EMBL" id="GGEC01061246">
    <property type="protein sequence ID" value="MBX41730.1"/>
    <property type="molecule type" value="Transcribed_RNA"/>
</dbReference>